<dbReference type="AlphaFoldDB" id="A0A545VUN8"/>
<gene>
    <name evidence="2" type="ORF">IF1G_07791</name>
</gene>
<name>A0A545VUN8_9HYPO</name>
<accession>A0A545VUN8</accession>
<dbReference type="OrthoDB" id="5428890at2759"/>
<dbReference type="EMBL" id="SPUK01000012">
    <property type="protein sequence ID" value="TQV93213.1"/>
    <property type="molecule type" value="Genomic_DNA"/>
</dbReference>
<protein>
    <submittedName>
        <fullName evidence="2">Uncharacterized protein</fullName>
    </submittedName>
</protein>
<keyword evidence="3" id="KW-1185">Reference proteome</keyword>
<dbReference type="Proteomes" id="UP000315783">
    <property type="component" value="Unassembled WGS sequence"/>
</dbReference>
<keyword evidence="1" id="KW-0812">Transmembrane</keyword>
<organism evidence="2 3">
    <name type="scientific">Cordyceps javanica</name>
    <dbReference type="NCBI Taxonomy" id="43265"/>
    <lineage>
        <taxon>Eukaryota</taxon>
        <taxon>Fungi</taxon>
        <taxon>Dikarya</taxon>
        <taxon>Ascomycota</taxon>
        <taxon>Pezizomycotina</taxon>
        <taxon>Sordariomycetes</taxon>
        <taxon>Hypocreomycetidae</taxon>
        <taxon>Hypocreales</taxon>
        <taxon>Cordycipitaceae</taxon>
        <taxon>Cordyceps</taxon>
    </lineage>
</organism>
<evidence type="ECO:0000313" key="3">
    <source>
        <dbReference type="Proteomes" id="UP000315783"/>
    </source>
</evidence>
<feature type="transmembrane region" description="Helical" evidence="1">
    <location>
        <begin position="356"/>
        <end position="389"/>
    </location>
</feature>
<reference evidence="2 3" key="1">
    <citation type="journal article" date="2019" name="Appl. Microbiol. Biotechnol.">
        <title>Genome sequence of Isaria javanica and comparative genome analysis insights into family S53 peptidase evolution in fungal entomopathogens.</title>
        <authorList>
            <person name="Lin R."/>
            <person name="Zhang X."/>
            <person name="Xin B."/>
            <person name="Zou M."/>
            <person name="Gao Y."/>
            <person name="Qin F."/>
            <person name="Hu Q."/>
            <person name="Xie B."/>
            <person name="Cheng X."/>
        </authorList>
    </citation>
    <scope>NUCLEOTIDE SEQUENCE [LARGE SCALE GENOMIC DNA]</scope>
    <source>
        <strain evidence="2 3">IJ1G</strain>
    </source>
</reference>
<evidence type="ECO:0000256" key="1">
    <source>
        <dbReference type="SAM" id="Phobius"/>
    </source>
</evidence>
<keyword evidence="1" id="KW-0472">Membrane</keyword>
<dbReference type="STRING" id="43265.A0A545VUN8"/>
<comment type="caution">
    <text evidence="2">The sequence shown here is derived from an EMBL/GenBank/DDBJ whole genome shotgun (WGS) entry which is preliminary data.</text>
</comment>
<keyword evidence="1" id="KW-1133">Transmembrane helix</keyword>
<sequence>MATAPTPLELTDSRIMQQLGHVLWSWPLCSCCAAVRVCADEVCIARLSAGERYFRFYEELIGTYVDEGFEATRVFKTHEDLFAAIQTLRAQPSMTQKQLVDAITARRAALPGAITAAVGLTVKVLTMVDPSSSRFLTSPSTLELGRFRTPWRDYVPFCDYIHDMFPACADPTGMADGNSDRFADVQAALRAVKLKKKLNLTLRLTHDLRDHLRFDRRRKILDIFHLTTFLKEQLRLSKGIPSVSTSNTVKPSVPDSVDILPRQLLLETLSSIQQILFPPSDRRSRRLLQSLIVSAGCDPDAARYESAAIRRPGDGTAVRYIYWAARLEDLHEEMQNPQPDGWLDRLLERKSRQRHAMCVTVAGLVVALLLGVGSLAAGIFQAAVAYLAWKHP</sequence>
<proteinExistence type="predicted"/>
<evidence type="ECO:0000313" key="2">
    <source>
        <dbReference type="EMBL" id="TQV93213.1"/>
    </source>
</evidence>